<dbReference type="NCBIfam" id="TIGR00089">
    <property type="entry name" value="MiaB/RimO family radical SAM methylthiotransferase"/>
    <property type="match status" value="1"/>
</dbReference>
<evidence type="ECO:0000256" key="7">
    <source>
        <dbReference type="ARBA" id="ARBA00023004"/>
    </source>
</evidence>
<keyword evidence="4 16" id="KW-0808">Transferase</keyword>
<comment type="caution">
    <text evidence="16">The sequence shown here is derived from an EMBL/GenBank/DDBJ whole genome shotgun (WGS) entry which is preliminary data.</text>
</comment>
<keyword evidence="6" id="KW-0479">Metal-binding</keyword>
<proteinExistence type="predicted"/>
<dbReference type="Gene3D" id="3.40.50.12160">
    <property type="entry name" value="Methylthiotransferase, N-terminal domain"/>
    <property type="match status" value="1"/>
</dbReference>
<keyword evidence="8" id="KW-0411">Iron-sulfur</keyword>
<dbReference type="Proteomes" id="UP000231581">
    <property type="component" value="Unassembled WGS sequence"/>
</dbReference>
<dbReference type="InterPro" id="IPR023404">
    <property type="entry name" value="rSAM_horseshoe"/>
</dbReference>
<evidence type="ECO:0000256" key="6">
    <source>
        <dbReference type="ARBA" id="ARBA00022723"/>
    </source>
</evidence>
<feature type="domain" description="Radical SAM core" evidence="15">
    <location>
        <begin position="157"/>
        <end position="395"/>
    </location>
</feature>
<evidence type="ECO:0000256" key="8">
    <source>
        <dbReference type="ARBA" id="ARBA00023014"/>
    </source>
</evidence>
<dbReference type="SFLD" id="SFLDG01082">
    <property type="entry name" value="B12-binding_domain_containing"/>
    <property type="match status" value="1"/>
</dbReference>
<dbReference type="GO" id="GO:0005829">
    <property type="term" value="C:cytosol"/>
    <property type="evidence" value="ECO:0007669"/>
    <property type="project" value="TreeGrafter"/>
</dbReference>
<dbReference type="InterPro" id="IPR020612">
    <property type="entry name" value="Methylthiotransferase_CS"/>
</dbReference>
<evidence type="ECO:0000256" key="3">
    <source>
        <dbReference type="ARBA" id="ARBA00022485"/>
    </source>
</evidence>
<comment type="cofactor">
    <cofactor evidence="1">
        <name>[4Fe-4S] cluster</name>
        <dbReference type="ChEBI" id="CHEBI:49883"/>
    </cofactor>
</comment>
<name>A0A2H0BSV7_9BACT</name>
<keyword evidence="7" id="KW-0408">Iron</keyword>
<dbReference type="InterPro" id="IPR002792">
    <property type="entry name" value="TRAM_dom"/>
</dbReference>
<dbReference type="SFLD" id="SFLDG01061">
    <property type="entry name" value="methylthiotransferase"/>
    <property type="match status" value="1"/>
</dbReference>
<dbReference type="Pfam" id="PF04055">
    <property type="entry name" value="Radical_SAM"/>
    <property type="match status" value="1"/>
</dbReference>
<dbReference type="NCBIfam" id="TIGR01574">
    <property type="entry name" value="miaB-methiolase"/>
    <property type="match status" value="1"/>
</dbReference>
<protein>
    <recommendedName>
        <fullName evidence="10">tRNA-2-methylthio-N(6)-dimethylallyladenosine synthase</fullName>
        <ecNumber evidence="9">2.8.4.3</ecNumber>
    </recommendedName>
    <alternativeName>
        <fullName evidence="12">(Dimethylallyl)adenosine tRNA methylthiotransferase MiaB</fullName>
    </alternativeName>
    <alternativeName>
        <fullName evidence="11">tRNA-i(6)A37 methylthiotransferase</fullName>
    </alternativeName>
</protein>
<dbReference type="SUPFAM" id="SSF102114">
    <property type="entry name" value="Radical SAM enzymes"/>
    <property type="match status" value="1"/>
</dbReference>
<dbReference type="Pfam" id="PF01938">
    <property type="entry name" value="TRAM"/>
    <property type="match status" value="1"/>
</dbReference>
<evidence type="ECO:0000256" key="10">
    <source>
        <dbReference type="ARBA" id="ARBA00068570"/>
    </source>
</evidence>
<evidence type="ECO:0000256" key="1">
    <source>
        <dbReference type="ARBA" id="ARBA00001966"/>
    </source>
</evidence>
<dbReference type="EC" id="2.8.4.3" evidence="9"/>
<sequence length="460" mass="52441">MPFSSLVSYVRVRPSMQQEKPTFHITTYGCQMNKNDSERIAGLLSSLGFVFTEDESTADLNIINTCSVRQSAEERVYGAQKKYLIYKKTKPNMIVAVTGCMAGRDKARAFKKRLPATDLYFPTPDMVHLPKWIAELRPELVNTGSGLEDYLRIRPVRAPSVQAYVTIQTGCNKFCTYCVVPYARGLEKNRSVKDILDECRELATHGVFDLTLLGQTVNSYRASDPENFSKENPFQDHFAALLWEVNQLEGIHRIHWTATHPISMTDEVIEALTLPKQVNYLHLPVQSGNNEVLRRMNRKYTREQYLDVIQRVKQARPGIALGTDIIVGFPGETREQFNDTVSLYKEVDYDVSYHAQYSPRSGTLGVKLYPDDISKEEKRDRWDELQGIMEERTLEKNQAYQGSVLPVLFEKKEQGFLQGTTPELKIARIRSSDESLIGKLVNVKITKPSLWVLDGELADL</sequence>
<comment type="function">
    <text evidence="2">Catalyzes the methylthiolation of N6-(dimethylallyl)adenosine (i(6)A), leading to the formation of 2-methylthio-N6-(dimethylallyl)adenosine (ms(2)i(6)A) at position 37 in tRNAs that read codons beginning with uridine.</text>
</comment>
<dbReference type="PROSITE" id="PS50926">
    <property type="entry name" value="TRAM"/>
    <property type="match status" value="1"/>
</dbReference>
<evidence type="ECO:0000313" key="16">
    <source>
        <dbReference type="EMBL" id="PIP60619.1"/>
    </source>
</evidence>
<feature type="domain" description="TRAM" evidence="13">
    <location>
        <begin position="398"/>
        <end position="459"/>
    </location>
</feature>
<dbReference type="GO" id="GO:0046872">
    <property type="term" value="F:metal ion binding"/>
    <property type="evidence" value="ECO:0007669"/>
    <property type="project" value="UniProtKB-KW"/>
</dbReference>
<dbReference type="SFLD" id="SFLDS00029">
    <property type="entry name" value="Radical_SAM"/>
    <property type="match status" value="1"/>
</dbReference>
<dbReference type="CDD" id="cd01335">
    <property type="entry name" value="Radical_SAM"/>
    <property type="match status" value="1"/>
</dbReference>
<dbReference type="AlphaFoldDB" id="A0A2H0BSV7"/>
<evidence type="ECO:0000259" key="14">
    <source>
        <dbReference type="PROSITE" id="PS51449"/>
    </source>
</evidence>
<evidence type="ECO:0000256" key="2">
    <source>
        <dbReference type="ARBA" id="ARBA00003234"/>
    </source>
</evidence>
<dbReference type="InterPro" id="IPR006638">
    <property type="entry name" value="Elp3/MiaA/NifB-like_rSAM"/>
</dbReference>
<dbReference type="InterPro" id="IPR007197">
    <property type="entry name" value="rSAM"/>
</dbReference>
<dbReference type="SMART" id="SM00729">
    <property type="entry name" value="Elp3"/>
    <property type="match status" value="1"/>
</dbReference>
<dbReference type="InterPro" id="IPR005839">
    <property type="entry name" value="Methylthiotransferase"/>
</dbReference>
<evidence type="ECO:0000256" key="9">
    <source>
        <dbReference type="ARBA" id="ARBA00033765"/>
    </source>
</evidence>
<keyword evidence="5" id="KW-0949">S-adenosyl-L-methionine</keyword>
<evidence type="ECO:0000313" key="17">
    <source>
        <dbReference type="Proteomes" id="UP000231581"/>
    </source>
</evidence>
<dbReference type="Pfam" id="PF00919">
    <property type="entry name" value="UPF0004"/>
    <property type="match status" value="1"/>
</dbReference>
<dbReference type="Gene3D" id="3.80.30.20">
    <property type="entry name" value="tm_1862 like domain"/>
    <property type="match status" value="1"/>
</dbReference>
<dbReference type="FunFam" id="3.40.50.12160:FF:000003">
    <property type="entry name" value="CDK5 regulatory subunit-associated protein 1"/>
    <property type="match status" value="1"/>
</dbReference>
<dbReference type="PROSITE" id="PS51449">
    <property type="entry name" value="MTTASE_N"/>
    <property type="match status" value="1"/>
</dbReference>
<accession>A0A2H0BSV7</accession>
<dbReference type="FunFam" id="3.80.30.20:FF:000001">
    <property type="entry name" value="tRNA-2-methylthio-N(6)-dimethylallyladenosine synthase 2"/>
    <property type="match status" value="1"/>
</dbReference>
<evidence type="ECO:0000256" key="12">
    <source>
        <dbReference type="ARBA" id="ARBA00081141"/>
    </source>
</evidence>
<dbReference type="GO" id="GO:0035597">
    <property type="term" value="F:tRNA-2-methylthio-N(6)-dimethylallyladenosine(37) synthase activity"/>
    <property type="evidence" value="ECO:0007669"/>
    <property type="project" value="UniProtKB-EC"/>
</dbReference>
<evidence type="ECO:0000256" key="5">
    <source>
        <dbReference type="ARBA" id="ARBA00022691"/>
    </source>
</evidence>
<dbReference type="InterPro" id="IPR013848">
    <property type="entry name" value="Methylthiotransferase_N"/>
</dbReference>
<evidence type="ECO:0000256" key="11">
    <source>
        <dbReference type="ARBA" id="ARBA00080698"/>
    </source>
</evidence>
<dbReference type="PROSITE" id="PS51918">
    <property type="entry name" value="RADICAL_SAM"/>
    <property type="match status" value="1"/>
</dbReference>
<evidence type="ECO:0000259" key="13">
    <source>
        <dbReference type="PROSITE" id="PS50926"/>
    </source>
</evidence>
<evidence type="ECO:0000256" key="4">
    <source>
        <dbReference type="ARBA" id="ARBA00022679"/>
    </source>
</evidence>
<dbReference type="PANTHER" id="PTHR43020:SF2">
    <property type="entry name" value="MITOCHONDRIAL TRNA METHYLTHIOTRANSFERASE CDK5RAP1"/>
    <property type="match status" value="1"/>
</dbReference>
<organism evidence="16 17">
    <name type="scientific">Candidatus Uhrbacteria bacterium CG22_combo_CG10-13_8_21_14_all_47_17</name>
    <dbReference type="NCBI Taxonomy" id="1975041"/>
    <lineage>
        <taxon>Bacteria</taxon>
        <taxon>Candidatus Uhriibacteriota</taxon>
    </lineage>
</organism>
<feature type="domain" description="MTTase N-terminal" evidence="14">
    <location>
        <begin position="21"/>
        <end position="138"/>
    </location>
</feature>
<gene>
    <name evidence="16" type="primary">miaB</name>
    <name evidence="16" type="ORF">COX00_02225</name>
</gene>
<dbReference type="InterPro" id="IPR038135">
    <property type="entry name" value="Methylthiotransferase_N_sf"/>
</dbReference>
<dbReference type="GO" id="GO:0051539">
    <property type="term" value="F:4 iron, 4 sulfur cluster binding"/>
    <property type="evidence" value="ECO:0007669"/>
    <property type="project" value="UniProtKB-KW"/>
</dbReference>
<dbReference type="PANTHER" id="PTHR43020">
    <property type="entry name" value="CDK5 REGULATORY SUBUNIT-ASSOCIATED PROTEIN 1"/>
    <property type="match status" value="1"/>
</dbReference>
<dbReference type="InterPro" id="IPR058240">
    <property type="entry name" value="rSAM_sf"/>
</dbReference>
<dbReference type="EMBL" id="PCSZ01000046">
    <property type="protein sequence ID" value="PIP60619.1"/>
    <property type="molecule type" value="Genomic_DNA"/>
</dbReference>
<dbReference type="PROSITE" id="PS01278">
    <property type="entry name" value="MTTASE_RADICAL"/>
    <property type="match status" value="1"/>
</dbReference>
<keyword evidence="3" id="KW-0004">4Fe-4S</keyword>
<evidence type="ECO:0000259" key="15">
    <source>
        <dbReference type="PROSITE" id="PS51918"/>
    </source>
</evidence>
<reference evidence="16 17" key="1">
    <citation type="submission" date="2017-09" db="EMBL/GenBank/DDBJ databases">
        <title>Depth-based differentiation of microbial function through sediment-hosted aquifers and enrichment of novel symbionts in the deep terrestrial subsurface.</title>
        <authorList>
            <person name="Probst A.J."/>
            <person name="Ladd B."/>
            <person name="Jarett J.K."/>
            <person name="Geller-Mcgrath D.E."/>
            <person name="Sieber C.M."/>
            <person name="Emerson J.B."/>
            <person name="Anantharaman K."/>
            <person name="Thomas B.C."/>
            <person name="Malmstrom R."/>
            <person name="Stieglmeier M."/>
            <person name="Klingl A."/>
            <person name="Woyke T."/>
            <person name="Ryan C.M."/>
            <person name="Banfield J.F."/>
        </authorList>
    </citation>
    <scope>NUCLEOTIDE SEQUENCE [LARGE SCALE GENOMIC DNA]</scope>
    <source>
        <strain evidence="16">CG22_combo_CG10-13_8_21_14_all_47_17</strain>
    </source>
</reference>